<dbReference type="GO" id="GO:0006655">
    <property type="term" value="P:phosphatidylglycerol biosynthetic process"/>
    <property type="evidence" value="ECO:0007669"/>
    <property type="project" value="UniProtKB-UniPathway"/>
</dbReference>
<name>A0A413R5X2_9FIRM</name>
<dbReference type="InterPro" id="IPR000462">
    <property type="entry name" value="CDP-OH_P_trans"/>
</dbReference>
<organism evidence="19 21">
    <name type="scientific">Eubacterium ventriosum</name>
    <dbReference type="NCBI Taxonomy" id="39496"/>
    <lineage>
        <taxon>Bacteria</taxon>
        <taxon>Bacillati</taxon>
        <taxon>Bacillota</taxon>
        <taxon>Clostridia</taxon>
        <taxon>Eubacteriales</taxon>
        <taxon>Eubacteriaceae</taxon>
        <taxon>Eubacterium</taxon>
    </lineage>
</organism>
<keyword evidence="10 18" id="KW-1133">Transmembrane helix</keyword>
<dbReference type="Proteomes" id="UP000284779">
    <property type="component" value="Unassembled WGS sequence"/>
</dbReference>
<evidence type="ECO:0000256" key="16">
    <source>
        <dbReference type="ARBA" id="ARBA00048586"/>
    </source>
</evidence>
<proteinExistence type="inferred from homology"/>
<evidence type="ECO:0000256" key="4">
    <source>
        <dbReference type="ARBA" id="ARBA00010441"/>
    </source>
</evidence>
<dbReference type="UniPathway" id="UPA00084">
    <property type="reaction ID" value="UER00503"/>
</dbReference>
<comment type="catalytic activity">
    <reaction evidence="16">
        <text>a CDP-1,2-diacyl-sn-glycerol + sn-glycerol 3-phosphate = a 1,2-diacyl-sn-glycero-3-phospho-(1'-sn-glycero-3'-phosphate) + CMP + H(+)</text>
        <dbReference type="Rhea" id="RHEA:12593"/>
        <dbReference type="ChEBI" id="CHEBI:15378"/>
        <dbReference type="ChEBI" id="CHEBI:57597"/>
        <dbReference type="ChEBI" id="CHEBI:58332"/>
        <dbReference type="ChEBI" id="CHEBI:60110"/>
        <dbReference type="ChEBI" id="CHEBI:60377"/>
        <dbReference type="EC" id="2.7.8.5"/>
    </reaction>
</comment>
<dbReference type="InterPro" id="IPR048254">
    <property type="entry name" value="CDP_ALCOHOL_P_TRANSF_CS"/>
</dbReference>
<keyword evidence="8 17" id="KW-0808">Transferase</keyword>
<dbReference type="Proteomes" id="UP000286186">
    <property type="component" value="Unassembled WGS sequence"/>
</dbReference>
<protein>
    <recommendedName>
        <fullName evidence="6">CDP-diacylglycerol--glycerol-3-phosphate 3-phosphatidyltransferase</fullName>
        <ecNumber evidence="5">2.7.8.5</ecNumber>
    </recommendedName>
    <alternativeName>
        <fullName evidence="15">Phosphatidylglycerophosphate synthase</fullName>
    </alternativeName>
</protein>
<keyword evidence="12 18" id="KW-0472">Membrane</keyword>
<feature type="transmembrane region" description="Helical" evidence="18">
    <location>
        <begin position="43"/>
        <end position="61"/>
    </location>
</feature>
<evidence type="ECO:0000256" key="3">
    <source>
        <dbReference type="ARBA" id="ARBA00005042"/>
    </source>
</evidence>
<dbReference type="InterPro" id="IPR004570">
    <property type="entry name" value="Phosphatidylglycerol_P_synth"/>
</dbReference>
<evidence type="ECO:0000256" key="18">
    <source>
        <dbReference type="SAM" id="Phobius"/>
    </source>
</evidence>
<reference evidence="21 22" key="1">
    <citation type="submission" date="2018-08" db="EMBL/GenBank/DDBJ databases">
        <title>A genome reference for cultivated species of the human gut microbiota.</title>
        <authorList>
            <person name="Zou Y."/>
            <person name="Xue W."/>
            <person name="Luo G."/>
        </authorList>
    </citation>
    <scope>NUCLEOTIDE SEQUENCE [LARGE SCALE GENOMIC DNA]</scope>
    <source>
        <strain evidence="20 22">AM23-22</strain>
        <strain evidence="19 21">AM44-11BH</strain>
    </source>
</reference>
<evidence type="ECO:0000256" key="13">
    <source>
        <dbReference type="ARBA" id="ARBA00023209"/>
    </source>
</evidence>
<evidence type="ECO:0000313" key="19">
    <source>
        <dbReference type="EMBL" id="RHA17231.1"/>
    </source>
</evidence>
<evidence type="ECO:0000256" key="10">
    <source>
        <dbReference type="ARBA" id="ARBA00022989"/>
    </source>
</evidence>
<evidence type="ECO:0000256" key="6">
    <source>
        <dbReference type="ARBA" id="ARBA00014944"/>
    </source>
</evidence>
<dbReference type="PIRSF" id="PIRSF000847">
    <property type="entry name" value="Phos_ph_gly_syn"/>
    <property type="match status" value="1"/>
</dbReference>
<dbReference type="EMBL" id="QRHR01000002">
    <property type="protein sequence ID" value="RHF90120.1"/>
    <property type="molecule type" value="Genomic_DNA"/>
</dbReference>
<evidence type="ECO:0000256" key="17">
    <source>
        <dbReference type="RuleBase" id="RU003750"/>
    </source>
</evidence>
<keyword evidence="11" id="KW-0443">Lipid metabolism</keyword>
<dbReference type="InterPro" id="IPR050324">
    <property type="entry name" value="CDP-alcohol_PTase-I"/>
</dbReference>
<keyword evidence="21" id="KW-1185">Reference proteome</keyword>
<dbReference type="PANTHER" id="PTHR14269:SF62">
    <property type="entry name" value="CDP-DIACYLGLYCEROL--GLYCEROL-3-PHOSPHATE 3-PHOSPHATIDYLTRANSFERASE 1, CHLOROPLASTIC"/>
    <property type="match status" value="1"/>
</dbReference>
<comment type="subcellular location">
    <subcellularLocation>
        <location evidence="2">Membrane</location>
        <topology evidence="2">Multi-pass membrane protein</topology>
    </subcellularLocation>
</comment>
<comment type="pathway">
    <text evidence="3">Phospholipid metabolism; phosphatidylglycerol biosynthesis; phosphatidylglycerol from CDP-diacylglycerol: step 1/2.</text>
</comment>
<evidence type="ECO:0000256" key="14">
    <source>
        <dbReference type="ARBA" id="ARBA00023264"/>
    </source>
</evidence>
<dbReference type="AlphaFoldDB" id="A0A413R5X2"/>
<dbReference type="PROSITE" id="PS00379">
    <property type="entry name" value="CDP_ALCOHOL_P_TRANSF"/>
    <property type="match status" value="1"/>
</dbReference>
<evidence type="ECO:0000256" key="9">
    <source>
        <dbReference type="ARBA" id="ARBA00022692"/>
    </source>
</evidence>
<keyword evidence="7" id="KW-0444">Lipid biosynthesis</keyword>
<evidence type="ECO:0000256" key="11">
    <source>
        <dbReference type="ARBA" id="ARBA00023098"/>
    </source>
</evidence>
<dbReference type="PANTHER" id="PTHR14269">
    <property type="entry name" value="CDP-DIACYLGLYCEROL--GLYCEROL-3-PHOSPHATE 3-PHOSPHATIDYLTRANSFERASE-RELATED"/>
    <property type="match status" value="1"/>
</dbReference>
<sequence>MREGIMDKNFWREYFSIPNIMGYFRIALAMLYMLLFYRALDGAPYWPVIVTIVISGITDFFDGKIARRFNMITDWGKMLDPIADKITLGAIIISMSFKYSIVVPMVVFYIIKEGYMAVAGIISIRAGHKIEGAMWYGKVCTFATYVILIVLLLFPNMPEVMVNVLVIADMAIMAFTLIKYFIYHRGLWEELRGKLPKNMEK</sequence>
<feature type="transmembrane region" description="Helical" evidence="18">
    <location>
        <begin position="160"/>
        <end position="182"/>
    </location>
</feature>
<dbReference type="GO" id="GO:0008444">
    <property type="term" value="F:CDP-diacylglycerol-glycerol-3-phosphate 3-phosphatidyltransferase activity"/>
    <property type="evidence" value="ECO:0007669"/>
    <property type="project" value="UniProtKB-EC"/>
</dbReference>
<comment type="function">
    <text evidence="1">This protein catalyzes the committed step to the synthesis of the acidic phospholipids.</text>
</comment>
<evidence type="ECO:0000313" key="20">
    <source>
        <dbReference type="EMBL" id="RHF90120.1"/>
    </source>
</evidence>
<feature type="transmembrane region" description="Helical" evidence="18">
    <location>
        <begin position="82"/>
        <end position="100"/>
    </location>
</feature>
<evidence type="ECO:0000313" key="21">
    <source>
        <dbReference type="Proteomes" id="UP000284779"/>
    </source>
</evidence>
<keyword evidence="14" id="KW-1208">Phospholipid metabolism</keyword>
<dbReference type="GO" id="GO:0016020">
    <property type="term" value="C:membrane"/>
    <property type="evidence" value="ECO:0007669"/>
    <property type="project" value="UniProtKB-SubCell"/>
</dbReference>
<dbReference type="InterPro" id="IPR043130">
    <property type="entry name" value="CDP-OH_PTrfase_TM_dom"/>
</dbReference>
<accession>A0A413R5X2</accession>
<evidence type="ECO:0000256" key="5">
    <source>
        <dbReference type="ARBA" id="ARBA00013170"/>
    </source>
</evidence>
<evidence type="ECO:0000256" key="15">
    <source>
        <dbReference type="ARBA" id="ARBA00033018"/>
    </source>
</evidence>
<feature type="transmembrane region" description="Helical" evidence="18">
    <location>
        <begin position="20"/>
        <end position="37"/>
    </location>
</feature>
<comment type="similarity">
    <text evidence="4 17">Belongs to the CDP-alcohol phosphatidyltransferase class-I family.</text>
</comment>
<dbReference type="EMBL" id="QSFD01000010">
    <property type="protein sequence ID" value="RHA17231.1"/>
    <property type="molecule type" value="Genomic_DNA"/>
</dbReference>
<keyword evidence="13" id="KW-0594">Phospholipid biosynthesis</keyword>
<dbReference type="EC" id="2.7.8.5" evidence="5"/>
<evidence type="ECO:0000256" key="8">
    <source>
        <dbReference type="ARBA" id="ARBA00022679"/>
    </source>
</evidence>
<evidence type="ECO:0000256" key="7">
    <source>
        <dbReference type="ARBA" id="ARBA00022516"/>
    </source>
</evidence>
<keyword evidence="9 18" id="KW-0812">Transmembrane</keyword>
<gene>
    <name evidence="20" type="ORF">DW652_02150</name>
    <name evidence="19" type="ORF">DW944_09870</name>
</gene>
<dbReference type="Pfam" id="PF01066">
    <property type="entry name" value="CDP-OH_P_transf"/>
    <property type="match status" value="1"/>
</dbReference>
<evidence type="ECO:0000256" key="1">
    <source>
        <dbReference type="ARBA" id="ARBA00003973"/>
    </source>
</evidence>
<dbReference type="Gene3D" id="1.20.120.1760">
    <property type="match status" value="1"/>
</dbReference>
<evidence type="ECO:0000256" key="12">
    <source>
        <dbReference type="ARBA" id="ARBA00023136"/>
    </source>
</evidence>
<evidence type="ECO:0000256" key="2">
    <source>
        <dbReference type="ARBA" id="ARBA00004141"/>
    </source>
</evidence>
<feature type="transmembrane region" description="Helical" evidence="18">
    <location>
        <begin position="136"/>
        <end position="154"/>
    </location>
</feature>
<comment type="caution">
    <text evidence="19">The sequence shown here is derived from an EMBL/GenBank/DDBJ whole genome shotgun (WGS) entry which is preliminary data.</text>
</comment>
<evidence type="ECO:0000313" key="22">
    <source>
        <dbReference type="Proteomes" id="UP000286186"/>
    </source>
</evidence>